<dbReference type="Gene3D" id="3.40.50.2300">
    <property type="match status" value="1"/>
</dbReference>
<keyword evidence="10" id="KW-1133">Transmembrane helix</keyword>
<name>A0A4Q9H4K3_9BURK</name>
<evidence type="ECO:0000256" key="6">
    <source>
        <dbReference type="ARBA" id="ARBA00023026"/>
    </source>
</evidence>
<keyword evidence="14" id="KW-1185">Reference proteome</keyword>
<keyword evidence="5" id="KW-0902">Two-component regulatory system</keyword>
<dbReference type="FunFam" id="3.30.565.10:FF:000010">
    <property type="entry name" value="Sensor histidine kinase RcsC"/>
    <property type="match status" value="1"/>
</dbReference>
<dbReference type="SUPFAM" id="SSF103473">
    <property type="entry name" value="MFS general substrate transporter"/>
    <property type="match status" value="1"/>
</dbReference>
<dbReference type="InterPro" id="IPR003661">
    <property type="entry name" value="HisK_dim/P_dom"/>
</dbReference>
<reference evidence="13 14" key="1">
    <citation type="submission" date="2019-02" db="EMBL/GenBank/DDBJ databases">
        <title>Aquabacterium sp. strain KMB7.</title>
        <authorList>
            <person name="Chen W.-M."/>
        </authorList>
    </citation>
    <scope>NUCLEOTIDE SEQUENCE [LARGE SCALE GENOMIC DNA]</scope>
    <source>
        <strain evidence="13 14">KMB7</strain>
    </source>
</reference>
<dbReference type="PANTHER" id="PTHR45339:SF1">
    <property type="entry name" value="HYBRID SIGNAL TRANSDUCTION HISTIDINE KINASE J"/>
    <property type="match status" value="1"/>
</dbReference>
<dbReference type="Gene3D" id="1.10.287.130">
    <property type="match status" value="1"/>
</dbReference>
<comment type="function">
    <text evidence="7">Member of the two-component regulatory system BvgS/BvgA. Phosphorylates BvgA via a four-step phosphorelay in response to environmental signals.</text>
</comment>
<evidence type="ECO:0000256" key="2">
    <source>
        <dbReference type="ARBA" id="ARBA00012438"/>
    </source>
</evidence>
<dbReference type="SUPFAM" id="SSF47384">
    <property type="entry name" value="Homodimeric domain of signal transducing histidine kinase"/>
    <property type="match status" value="1"/>
</dbReference>
<evidence type="ECO:0000259" key="11">
    <source>
        <dbReference type="PROSITE" id="PS50109"/>
    </source>
</evidence>
<gene>
    <name evidence="13" type="ORF">EYS42_09760</name>
</gene>
<evidence type="ECO:0000256" key="8">
    <source>
        <dbReference type="ARBA" id="ARBA00070152"/>
    </source>
</evidence>
<evidence type="ECO:0000256" key="3">
    <source>
        <dbReference type="ARBA" id="ARBA00022553"/>
    </source>
</evidence>
<evidence type="ECO:0000259" key="12">
    <source>
        <dbReference type="PROSITE" id="PS50110"/>
    </source>
</evidence>
<dbReference type="SMART" id="SM00387">
    <property type="entry name" value="HATPase_c"/>
    <property type="match status" value="1"/>
</dbReference>
<dbReference type="EC" id="2.7.13.3" evidence="2"/>
<evidence type="ECO:0000313" key="14">
    <source>
        <dbReference type="Proteomes" id="UP000292120"/>
    </source>
</evidence>
<dbReference type="InterPro" id="IPR001789">
    <property type="entry name" value="Sig_transdc_resp-reg_receiver"/>
</dbReference>
<feature type="domain" description="Histidine kinase" evidence="11">
    <location>
        <begin position="255"/>
        <end position="473"/>
    </location>
</feature>
<dbReference type="SMART" id="SM00388">
    <property type="entry name" value="HisKA"/>
    <property type="match status" value="1"/>
</dbReference>
<sequence>MRLRAPPLCAGCLLPVVGCLLSMTPPHTQSRLPPIDRSLRQAIRAEQVRMLLGHASVVTVLATGFACLLAYYAASHVPPEQVHLWLALKVLVTLPRIAHAEWFRRHKVAPDRRTLKMVTGLLLLDGLAWGLAGIMLIPLHDQQNATFISACLMGVASVATFTLHAHWVANLAYCVPMIVPAALHLMSRQDAFGYVGGSALLLFLSVLMLVSRRAHRNIGEMLWRRFLMDRVVADKEEALRQSERQHAIKSQFVATMSHELRTPLHGILGVTRLLLEDHPGPQSKDRLGLVLRSGEHLLSIINHILDFSRIDAGHLTIESQPFDLDALLEDVVNLTAINAQARQLTLKGHLQLPKPCWVLGDAPRVRQVILNLVGNAIKFTEKGGIDLRAFRHPESGLIVVQVRDTGVGIAPDDLRAIFDPYRQAGNAVGMAVGGTGLGLTISREISRAMGGDITCTSAVGQGSTFEFSAYLPPTESPQSNPNLRRTLNKPGLFNDAGHSEMPSGPLQGTILLAEDNDVNALIVQSQLEQLGLEVIHAHNGQQALSRLTDATQARPDLVLMDCQMPVMDGFEATRRLRQHEALNRLPRLPVVALTASAMAEDNARCLSAGMDAHLPKPFEDADLVRLLSSYLQRAQGAATT</sequence>
<dbReference type="SUPFAM" id="SSF52172">
    <property type="entry name" value="CheY-like"/>
    <property type="match status" value="1"/>
</dbReference>
<protein>
    <recommendedName>
        <fullName evidence="8">Virulence sensor protein BvgS</fullName>
        <ecNumber evidence="2">2.7.13.3</ecNumber>
    </recommendedName>
</protein>
<dbReference type="Pfam" id="PF00512">
    <property type="entry name" value="HisKA"/>
    <property type="match status" value="1"/>
</dbReference>
<dbReference type="Proteomes" id="UP000292120">
    <property type="component" value="Unassembled WGS sequence"/>
</dbReference>
<feature type="transmembrane region" description="Helical" evidence="10">
    <location>
        <begin position="114"/>
        <end position="139"/>
    </location>
</feature>
<dbReference type="PANTHER" id="PTHR45339">
    <property type="entry name" value="HYBRID SIGNAL TRANSDUCTION HISTIDINE KINASE J"/>
    <property type="match status" value="1"/>
</dbReference>
<dbReference type="CDD" id="cd16922">
    <property type="entry name" value="HATPase_EvgS-ArcB-TorS-like"/>
    <property type="match status" value="1"/>
</dbReference>
<dbReference type="Pfam" id="PF02518">
    <property type="entry name" value="HATPase_c"/>
    <property type="match status" value="1"/>
</dbReference>
<dbReference type="SMART" id="SM00448">
    <property type="entry name" value="REC"/>
    <property type="match status" value="1"/>
</dbReference>
<keyword evidence="10" id="KW-0812">Transmembrane</keyword>
<dbReference type="InterPro" id="IPR011006">
    <property type="entry name" value="CheY-like_superfamily"/>
</dbReference>
<comment type="caution">
    <text evidence="13">The sequence shown here is derived from an EMBL/GenBank/DDBJ whole genome shotgun (WGS) entry which is preliminary data.</text>
</comment>
<feature type="domain" description="Response regulatory" evidence="12">
    <location>
        <begin position="509"/>
        <end position="631"/>
    </location>
</feature>
<evidence type="ECO:0000256" key="4">
    <source>
        <dbReference type="ARBA" id="ARBA00022729"/>
    </source>
</evidence>
<evidence type="ECO:0000256" key="5">
    <source>
        <dbReference type="ARBA" id="ARBA00023012"/>
    </source>
</evidence>
<feature type="transmembrane region" description="Helical" evidence="10">
    <location>
        <begin position="170"/>
        <end position="186"/>
    </location>
</feature>
<dbReference type="InterPro" id="IPR036097">
    <property type="entry name" value="HisK_dim/P_sf"/>
</dbReference>
<dbReference type="PRINTS" id="PR00344">
    <property type="entry name" value="BCTRLSENSOR"/>
</dbReference>
<dbReference type="PROSITE" id="PS50110">
    <property type="entry name" value="RESPONSE_REGULATORY"/>
    <property type="match status" value="1"/>
</dbReference>
<dbReference type="GO" id="GO:0000155">
    <property type="term" value="F:phosphorelay sensor kinase activity"/>
    <property type="evidence" value="ECO:0007669"/>
    <property type="project" value="InterPro"/>
</dbReference>
<proteinExistence type="predicted"/>
<dbReference type="SUPFAM" id="SSF55874">
    <property type="entry name" value="ATPase domain of HSP90 chaperone/DNA topoisomerase II/histidine kinase"/>
    <property type="match status" value="1"/>
</dbReference>
<keyword evidence="6" id="KW-0843">Virulence</keyword>
<comment type="catalytic activity">
    <reaction evidence="1">
        <text>ATP + protein L-histidine = ADP + protein N-phospho-L-histidine.</text>
        <dbReference type="EC" id="2.7.13.3"/>
    </reaction>
</comment>
<dbReference type="EMBL" id="SIXI01000003">
    <property type="protein sequence ID" value="TBO31502.1"/>
    <property type="molecule type" value="Genomic_DNA"/>
</dbReference>
<dbReference type="InterPro" id="IPR005467">
    <property type="entry name" value="His_kinase_dom"/>
</dbReference>
<feature type="modified residue" description="4-aspartylphosphate" evidence="9">
    <location>
        <position position="561"/>
    </location>
</feature>
<dbReference type="CDD" id="cd17546">
    <property type="entry name" value="REC_hyHK_CKI1_RcsC-like"/>
    <property type="match status" value="1"/>
</dbReference>
<organism evidence="13 14">
    <name type="scientific">Aquabacterium lacunae</name>
    <dbReference type="NCBI Taxonomy" id="2528630"/>
    <lineage>
        <taxon>Bacteria</taxon>
        <taxon>Pseudomonadati</taxon>
        <taxon>Pseudomonadota</taxon>
        <taxon>Betaproteobacteria</taxon>
        <taxon>Burkholderiales</taxon>
        <taxon>Aquabacterium</taxon>
    </lineage>
</organism>
<evidence type="ECO:0000313" key="13">
    <source>
        <dbReference type="EMBL" id="TBO31502.1"/>
    </source>
</evidence>
<dbReference type="InterPro" id="IPR003594">
    <property type="entry name" value="HATPase_dom"/>
</dbReference>
<dbReference type="Pfam" id="PF00072">
    <property type="entry name" value="Response_reg"/>
    <property type="match status" value="1"/>
</dbReference>
<keyword evidence="4" id="KW-0732">Signal</keyword>
<keyword evidence="10" id="KW-0472">Membrane</keyword>
<feature type="transmembrane region" description="Helical" evidence="10">
    <location>
        <begin position="192"/>
        <end position="211"/>
    </location>
</feature>
<dbReference type="InterPro" id="IPR036890">
    <property type="entry name" value="HATPase_C_sf"/>
</dbReference>
<dbReference type="PROSITE" id="PS50109">
    <property type="entry name" value="HIS_KIN"/>
    <property type="match status" value="1"/>
</dbReference>
<dbReference type="AlphaFoldDB" id="A0A4Q9H4K3"/>
<keyword evidence="3 9" id="KW-0597">Phosphoprotein</keyword>
<dbReference type="Gene3D" id="3.30.565.10">
    <property type="entry name" value="Histidine kinase-like ATPase, C-terminal domain"/>
    <property type="match status" value="1"/>
</dbReference>
<evidence type="ECO:0000256" key="10">
    <source>
        <dbReference type="SAM" id="Phobius"/>
    </source>
</evidence>
<dbReference type="InterPro" id="IPR036259">
    <property type="entry name" value="MFS_trans_sf"/>
</dbReference>
<accession>A0A4Q9H4K3</accession>
<feature type="transmembrane region" description="Helical" evidence="10">
    <location>
        <begin position="54"/>
        <end position="74"/>
    </location>
</feature>
<dbReference type="CDD" id="cd00082">
    <property type="entry name" value="HisKA"/>
    <property type="match status" value="1"/>
</dbReference>
<dbReference type="InterPro" id="IPR004358">
    <property type="entry name" value="Sig_transdc_His_kin-like_C"/>
</dbReference>
<evidence type="ECO:0000256" key="7">
    <source>
        <dbReference type="ARBA" id="ARBA00058004"/>
    </source>
</evidence>
<evidence type="ECO:0000256" key="1">
    <source>
        <dbReference type="ARBA" id="ARBA00000085"/>
    </source>
</evidence>
<evidence type="ECO:0000256" key="9">
    <source>
        <dbReference type="PROSITE-ProRule" id="PRU00169"/>
    </source>
</evidence>
<dbReference type="OrthoDB" id="8577169at2"/>